<evidence type="ECO:0000259" key="9">
    <source>
        <dbReference type="PROSITE" id="PS51918"/>
    </source>
</evidence>
<dbReference type="Gene3D" id="3.80.30.20">
    <property type="entry name" value="tm_1862 like domain"/>
    <property type="match status" value="1"/>
</dbReference>
<dbReference type="SFLD" id="SFLDG01123">
    <property type="entry name" value="methyltransferase_(Class_B)"/>
    <property type="match status" value="1"/>
</dbReference>
<dbReference type="GO" id="GO:0051539">
    <property type="term" value="F:4 iron, 4 sulfur cluster binding"/>
    <property type="evidence" value="ECO:0007669"/>
    <property type="project" value="UniProtKB-KW"/>
</dbReference>
<keyword evidence="6" id="KW-0408">Iron</keyword>
<dbReference type="GO" id="GO:0003824">
    <property type="term" value="F:catalytic activity"/>
    <property type="evidence" value="ECO:0007669"/>
    <property type="project" value="InterPro"/>
</dbReference>
<dbReference type="InterPro" id="IPR036724">
    <property type="entry name" value="Cobalamin-bd_sf"/>
</dbReference>
<dbReference type="Pfam" id="PF04055">
    <property type="entry name" value="Radical_SAM"/>
    <property type="match status" value="1"/>
</dbReference>
<dbReference type="InterPro" id="IPR007197">
    <property type="entry name" value="rSAM"/>
</dbReference>
<dbReference type="Pfam" id="PF02310">
    <property type="entry name" value="B12-binding"/>
    <property type="match status" value="1"/>
</dbReference>
<keyword evidence="7" id="KW-0411">Iron-sulfur</keyword>
<dbReference type="InterPro" id="IPR051198">
    <property type="entry name" value="BchE-like"/>
</dbReference>
<accession>A0A381YYJ8</accession>
<keyword evidence="5" id="KW-0479">Metal-binding</keyword>
<dbReference type="SMART" id="SM00729">
    <property type="entry name" value="Elp3"/>
    <property type="match status" value="1"/>
</dbReference>
<dbReference type="SFLD" id="SFLDG01082">
    <property type="entry name" value="B12-binding_domain_containing"/>
    <property type="match status" value="1"/>
</dbReference>
<evidence type="ECO:0000256" key="6">
    <source>
        <dbReference type="ARBA" id="ARBA00023004"/>
    </source>
</evidence>
<evidence type="ECO:0000256" key="2">
    <source>
        <dbReference type="ARBA" id="ARBA00022603"/>
    </source>
</evidence>
<keyword evidence="2" id="KW-0489">Methyltransferase</keyword>
<dbReference type="InterPro" id="IPR034466">
    <property type="entry name" value="Methyltransferase_Class_B"/>
</dbReference>
<reference evidence="10" key="1">
    <citation type="submission" date="2018-05" db="EMBL/GenBank/DDBJ databases">
        <authorList>
            <person name="Lanie J.A."/>
            <person name="Ng W.-L."/>
            <person name="Kazmierczak K.M."/>
            <person name="Andrzejewski T.M."/>
            <person name="Davidsen T.M."/>
            <person name="Wayne K.J."/>
            <person name="Tettelin H."/>
            <person name="Glass J.I."/>
            <person name="Rusch D."/>
            <person name="Podicherti R."/>
            <person name="Tsui H.-C.T."/>
            <person name="Winkler M.E."/>
        </authorList>
    </citation>
    <scope>NUCLEOTIDE SEQUENCE</scope>
</reference>
<protein>
    <submittedName>
        <fullName evidence="10">Uncharacterized protein</fullName>
    </submittedName>
</protein>
<dbReference type="GO" id="GO:0031419">
    <property type="term" value="F:cobalamin binding"/>
    <property type="evidence" value="ECO:0007669"/>
    <property type="project" value="InterPro"/>
</dbReference>
<keyword evidence="4" id="KW-0949">S-adenosyl-L-methionine</keyword>
<evidence type="ECO:0000313" key="10">
    <source>
        <dbReference type="EMBL" id="SVA82126.1"/>
    </source>
</evidence>
<evidence type="ECO:0000256" key="4">
    <source>
        <dbReference type="ARBA" id="ARBA00022691"/>
    </source>
</evidence>
<dbReference type="InterPro" id="IPR006158">
    <property type="entry name" value="Cobalamin-bd"/>
</dbReference>
<evidence type="ECO:0000256" key="5">
    <source>
        <dbReference type="ARBA" id="ARBA00022723"/>
    </source>
</evidence>
<comment type="cofactor">
    <cofactor evidence="1">
        <name>[4Fe-4S] cluster</name>
        <dbReference type="ChEBI" id="CHEBI:49883"/>
    </cofactor>
</comment>
<dbReference type="SUPFAM" id="SSF52242">
    <property type="entry name" value="Cobalamin (vitamin B12)-binding domain"/>
    <property type="match status" value="1"/>
</dbReference>
<dbReference type="InterPro" id="IPR023404">
    <property type="entry name" value="rSAM_horseshoe"/>
</dbReference>
<feature type="domain" description="B12-binding" evidence="8">
    <location>
        <begin position="1"/>
        <end position="141"/>
    </location>
</feature>
<dbReference type="EMBL" id="UINC01019401">
    <property type="protein sequence ID" value="SVA82126.1"/>
    <property type="molecule type" value="Genomic_DNA"/>
</dbReference>
<evidence type="ECO:0000256" key="7">
    <source>
        <dbReference type="ARBA" id="ARBA00023014"/>
    </source>
</evidence>
<dbReference type="InterPro" id="IPR006638">
    <property type="entry name" value="Elp3/MiaA/NifB-like_rSAM"/>
</dbReference>
<sequence length="597" mass="68137">MRFLIFNVPSRRGPGGKWIPIAAMAVGGIVERAGHTPRFFDLYDDNDDGTIDWPTIRTRIEDFDPHIIGFTGIATSYGLTKELSILIRNQYPEIILIAGGALASAYDLLLEHTGIDVVFHGEAEISLDQFLHRLVAQESISDIKGVSYSYNGEVIRNEPVDQIKDLDSIPFPAYHIVDNVERYFEDAAASFKSRFDIAPLIQGNRRHIAKLLQKNRDKLHDITERQVRTVPIMTSRGCTHKCTFCYRHVNGMRNHTPEYVIRHIEFLRDTYGVEGIRFADELFTSRKKRVFEICEAVRDSGLGTVFDIQGVRCDKVDKAMLELFFESGAWGVSYGQESGSEQILAEYAKGVSREQNILVTKLTNEVGLANTVQLVFGSPNETVRTIYDTISFLKESGAYGVSLNYMIPLPETPMWKHCIDNGDIVDQENWLELAAEFGGPNPLVNLTRESDIVWRYFAWIMVIELRMHYWWKTVKLVTLPKRLKDFRMQWLEDALFTSRRSIVIAISACMRAISPPTRGPRFRPGARARVRHFLSNSELVTSRMERVYWRAREYPTREIIECQNESLVINKRSAIGAGTISVEIAARSSVEMAHRSR</sequence>
<dbReference type="PANTHER" id="PTHR43409">
    <property type="entry name" value="ANAEROBIC MAGNESIUM-PROTOPORPHYRIN IX MONOMETHYL ESTER CYCLASE-RELATED"/>
    <property type="match status" value="1"/>
</dbReference>
<evidence type="ECO:0000256" key="3">
    <source>
        <dbReference type="ARBA" id="ARBA00022679"/>
    </source>
</evidence>
<dbReference type="PROSITE" id="PS51918">
    <property type="entry name" value="RADICAL_SAM"/>
    <property type="match status" value="1"/>
</dbReference>
<keyword evidence="3" id="KW-0808">Transferase</keyword>
<dbReference type="InterPro" id="IPR058240">
    <property type="entry name" value="rSAM_sf"/>
</dbReference>
<dbReference type="SUPFAM" id="SSF102114">
    <property type="entry name" value="Radical SAM enzymes"/>
    <property type="match status" value="1"/>
</dbReference>
<dbReference type="PROSITE" id="PS51332">
    <property type="entry name" value="B12_BINDING"/>
    <property type="match status" value="1"/>
</dbReference>
<dbReference type="AlphaFoldDB" id="A0A381YYJ8"/>
<evidence type="ECO:0000259" key="8">
    <source>
        <dbReference type="PROSITE" id="PS51332"/>
    </source>
</evidence>
<dbReference type="PANTHER" id="PTHR43409:SF7">
    <property type="entry name" value="BLL1977 PROTEIN"/>
    <property type="match status" value="1"/>
</dbReference>
<organism evidence="10">
    <name type="scientific">marine metagenome</name>
    <dbReference type="NCBI Taxonomy" id="408172"/>
    <lineage>
        <taxon>unclassified sequences</taxon>
        <taxon>metagenomes</taxon>
        <taxon>ecological metagenomes</taxon>
    </lineage>
</organism>
<dbReference type="SFLD" id="SFLDS00029">
    <property type="entry name" value="Radical_SAM"/>
    <property type="match status" value="1"/>
</dbReference>
<dbReference type="Gene3D" id="3.40.50.280">
    <property type="entry name" value="Cobalamin-binding domain"/>
    <property type="match status" value="1"/>
</dbReference>
<name>A0A381YYJ8_9ZZZZ</name>
<gene>
    <name evidence="10" type="ORF">METZ01_LOCUS134980</name>
</gene>
<feature type="domain" description="Radical SAM core" evidence="9">
    <location>
        <begin position="222"/>
        <end position="440"/>
    </location>
</feature>
<dbReference type="GO" id="GO:0046872">
    <property type="term" value="F:metal ion binding"/>
    <property type="evidence" value="ECO:0007669"/>
    <property type="project" value="UniProtKB-KW"/>
</dbReference>
<dbReference type="CDD" id="cd02068">
    <property type="entry name" value="radical_SAM_B12_BD"/>
    <property type="match status" value="1"/>
</dbReference>
<evidence type="ECO:0000256" key="1">
    <source>
        <dbReference type="ARBA" id="ARBA00001966"/>
    </source>
</evidence>
<proteinExistence type="predicted"/>